<gene>
    <name evidence="1" type="ORF">CRV2_00019195</name>
</gene>
<evidence type="ECO:0000313" key="1">
    <source>
        <dbReference type="EMBL" id="CAG9953728.1"/>
    </source>
</evidence>
<accession>A0ACA9UJX4</accession>
<comment type="caution">
    <text evidence="1">The sequence shown here is derived from an EMBL/GenBank/DDBJ whole genome shotgun (WGS) entry which is preliminary data.</text>
</comment>
<reference evidence="1" key="1">
    <citation type="submission" date="2020-04" db="EMBL/GenBank/DDBJ databases">
        <authorList>
            <person name="Broberg M."/>
        </authorList>
    </citation>
    <scope>NUCLEOTIDE SEQUENCE</scope>
</reference>
<reference evidence="1" key="2">
    <citation type="submission" date="2021-10" db="EMBL/GenBank/DDBJ databases">
        <authorList>
            <person name="Piombo E."/>
        </authorList>
    </citation>
    <scope>NUCLEOTIDE SEQUENCE</scope>
</reference>
<name>A0ACA9UJX4_BIOOC</name>
<sequence>MVGDGPAGCTALYTLRKQKCDRSDWRAHQSDPQAGLQPCTGALFLMGGIYPRLNAILKELGHYDDLVSWKAITHVMDCDRQRHIARFDKATSFIMMPVFSLLVRLELAIGVMRQLLLPGPKLLFDGAELALCEDREIRKKVTN</sequence>
<keyword evidence="2" id="KW-1185">Reference proteome</keyword>
<protein>
    <submittedName>
        <fullName evidence="1">Uncharacterized protein</fullName>
    </submittedName>
</protein>
<evidence type="ECO:0000313" key="2">
    <source>
        <dbReference type="Proteomes" id="UP000836387"/>
    </source>
</evidence>
<dbReference type="Proteomes" id="UP000836387">
    <property type="component" value="Unassembled WGS sequence"/>
</dbReference>
<dbReference type="EMBL" id="CADEHS020000538">
    <property type="protein sequence ID" value="CAG9953728.1"/>
    <property type="molecule type" value="Genomic_DNA"/>
</dbReference>
<organism evidence="1 2">
    <name type="scientific">Clonostachys rosea f. rosea IK726</name>
    <dbReference type="NCBI Taxonomy" id="1349383"/>
    <lineage>
        <taxon>Eukaryota</taxon>
        <taxon>Fungi</taxon>
        <taxon>Dikarya</taxon>
        <taxon>Ascomycota</taxon>
        <taxon>Pezizomycotina</taxon>
        <taxon>Sordariomycetes</taxon>
        <taxon>Hypocreomycetidae</taxon>
        <taxon>Hypocreales</taxon>
        <taxon>Bionectriaceae</taxon>
        <taxon>Clonostachys</taxon>
    </lineage>
</organism>
<proteinExistence type="predicted"/>